<feature type="chain" id="PRO_5015144230" description="Cell envelope biogenesis protein TolA" evidence="2">
    <location>
        <begin position="25"/>
        <end position="137"/>
    </location>
</feature>
<gene>
    <name evidence="3" type="ORF">C7H73_01685</name>
</gene>
<feature type="compositionally biased region" description="Basic and acidic residues" evidence="1">
    <location>
        <begin position="70"/>
        <end position="79"/>
    </location>
</feature>
<reference evidence="4" key="1">
    <citation type="submission" date="2018-03" db="EMBL/GenBank/DDBJ databases">
        <title>Genome sequencing of Melaminivora sp. strain SC2-7.</title>
        <authorList>
            <person name="Kim S.-J."/>
            <person name="Heo J."/>
            <person name="Ahn J.-H."/>
            <person name="Kwon S.-W."/>
        </authorList>
    </citation>
    <scope>NUCLEOTIDE SEQUENCE [LARGE SCALE GENOMIC DNA]</scope>
    <source>
        <strain evidence="4">SC2-7</strain>
    </source>
</reference>
<dbReference type="EMBL" id="CP027792">
    <property type="protein sequence ID" value="AVP56511.1"/>
    <property type="molecule type" value="Genomic_DNA"/>
</dbReference>
<keyword evidence="4" id="KW-1185">Reference proteome</keyword>
<dbReference type="Proteomes" id="UP000241829">
    <property type="component" value="Chromosome"/>
</dbReference>
<name>A0A2P1NHI7_9BURK</name>
<dbReference type="OrthoDB" id="9996740at2"/>
<keyword evidence="2" id="KW-0732">Signal</keyword>
<dbReference type="KEGG" id="melm:C7H73_01685"/>
<organism evidence="3 4">
    <name type="scientific">Pulveribacter suum</name>
    <dbReference type="NCBI Taxonomy" id="2116657"/>
    <lineage>
        <taxon>Bacteria</taxon>
        <taxon>Pseudomonadati</taxon>
        <taxon>Pseudomonadota</taxon>
        <taxon>Betaproteobacteria</taxon>
        <taxon>Burkholderiales</taxon>
        <taxon>Comamonadaceae</taxon>
        <taxon>Pulveribacter</taxon>
    </lineage>
</organism>
<accession>A0A2P1NHI7</accession>
<protein>
    <recommendedName>
        <fullName evidence="5">Cell envelope biogenesis protein TolA</fullName>
    </recommendedName>
</protein>
<feature type="signal peptide" evidence="2">
    <location>
        <begin position="1"/>
        <end position="24"/>
    </location>
</feature>
<dbReference type="RefSeq" id="WP_106845072.1">
    <property type="nucleotide sequence ID" value="NZ_CP027792.1"/>
</dbReference>
<sequence>MPKHALKTLTIAATLALAASASWAQTSSTVNPPETKVGVTPEDAKEATQKAVPRSDTGTVVRTGPSAAERAGDMTEDAKNAANRGNTAPAAASGNAPMNATPATPGVAGDANARSSDRAAAAARDGQRQRPARADRN</sequence>
<feature type="compositionally biased region" description="Low complexity" evidence="1">
    <location>
        <begin position="108"/>
        <end position="124"/>
    </location>
</feature>
<dbReference type="AlphaFoldDB" id="A0A2P1NHI7"/>
<evidence type="ECO:0000313" key="4">
    <source>
        <dbReference type="Proteomes" id="UP000241829"/>
    </source>
</evidence>
<feature type="compositionally biased region" description="Low complexity" evidence="1">
    <location>
        <begin position="80"/>
        <end position="92"/>
    </location>
</feature>
<evidence type="ECO:0008006" key="5">
    <source>
        <dbReference type="Google" id="ProtNLM"/>
    </source>
</evidence>
<proteinExistence type="predicted"/>
<feature type="region of interest" description="Disordered" evidence="1">
    <location>
        <begin position="21"/>
        <end position="137"/>
    </location>
</feature>
<evidence type="ECO:0000313" key="3">
    <source>
        <dbReference type="EMBL" id="AVP56511.1"/>
    </source>
</evidence>
<feature type="compositionally biased region" description="Basic and acidic residues" evidence="1">
    <location>
        <begin position="125"/>
        <end position="137"/>
    </location>
</feature>
<evidence type="ECO:0000256" key="2">
    <source>
        <dbReference type="SAM" id="SignalP"/>
    </source>
</evidence>
<evidence type="ECO:0000256" key="1">
    <source>
        <dbReference type="SAM" id="MobiDB-lite"/>
    </source>
</evidence>